<reference evidence="2" key="1">
    <citation type="submission" date="2006-03" db="EMBL/GenBank/DDBJ databases">
        <authorList>
            <person name="Bowman J."/>
            <person name="Ferriera S."/>
            <person name="Johnson J."/>
            <person name="Kravitz S."/>
            <person name="Halpern A."/>
            <person name="Remington K."/>
            <person name="Beeson K."/>
            <person name="Tran B."/>
            <person name="Rogers Y.-H."/>
            <person name="Friedman R."/>
            <person name="Venter J.C."/>
        </authorList>
    </citation>
    <scope>NUCLEOTIDE SEQUENCE [LARGE SCALE GENOMIC DNA]</scope>
    <source>
        <strain evidence="2">ATCC 700755</strain>
    </source>
</reference>
<dbReference type="InterPro" id="IPR007372">
    <property type="entry name" value="Lipid/polyisoprenoid-bd_YceI"/>
</dbReference>
<dbReference type="EMBL" id="CP003879">
    <property type="protein sequence ID" value="AFU70383.1"/>
    <property type="molecule type" value="Genomic_DNA"/>
</dbReference>
<sequence>MHKSNTNFKIIHKMKTKWNIDQTHSEIGFKAKYMMISAVTGHFEDFKATSVSETENFNHSQINFTAQTNSITTKNSKRDSHLKADNFFNVEAYPELVFTSKSFDGNVLIGNLTIRDITKEISLDVDFGDVATDLTGQTKASFKVKGAISRKEFNLTWNALIEAGNIVVSDTIKLIIDLQFIKE</sequence>
<dbReference type="Proteomes" id="UP000008514">
    <property type="component" value="Chromosome"/>
</dbReference>
<dbReference type="PANTHER" id="PTHR34406:SF1">
    <property type="entry name" value="PROTEIN YCEI"/>
    <property type="match status" value="1"/>
</dbReference>
<proteinExistence type="predicted"/>
<accession>K4IKQ4</accession>
<keyword evidence="3" id="KW-1185">Reference proteome</keyword>
<evidence type="ECO:0000259" key="1">
    <source>
        <dbReference type="SMART" id="SM00867"/>
    </source>
</evidence>
<dbReference type="SUPFAM" id="SSF101874">
    <property type="entry name" value="YceI-like"/>
    <property type="match status" value="1"/>
</dbReference>
<feature type="domain" description="Lipid/polyisoprenoid-binding YceI-like" evidence="1">
    <location>
        <begin position="17"/>
        <end position="181"/>
    </location>
</feature>
<protein>
    <submittedName>
        <fullName evidence="2">YceI superfamily protein</fullName>
    </submittedName>
</protein>
<organism evidence="2 3">
    <name type="scientific">Psychroflexus torquis (strain ATCC 700755 / CIP 106069 / ACAM 623)</name>
    <dbReference type="NCBI Taxonomy" id="313595"/>
    <lineage>
        <taxon>Bacteria</taxon>
        <taxon>Pseudomonadati</taxon>
        <taxon>Bacteroidota</taxon>
        <taxon>Flavobacteriia</taxon>
        <taxon>Flavobacteriales</taxon>
        <taxon>Flavobacteriaceae</taxon>
        <taxon>Psychroflexus</taxon>
    </lineage>
</organism>
<dbReference type="PANTHER" id="PTHR34406">
    <property type="entry name" value="PROTEIN YCEI"/>
    <property type="match status" value="1"/>
</dbReference>
<evidence type="ECO:0000313" key="3">
    <source>
        <dbReference type="Proteomes" id="UP000008514"/>
    </source>
</evidence>
<evidence type="ECO:0000313" key="2">
    <source>
        <dbReference type="EMBL" id="AFU70383.1"/>
    </source>
</evidence>
<dbReference type="InterPro" id="IPR036761">
    <property type="entry name" value="TTHA0802/YceI-like_sf"/>
</dbReference>
<reference evidence="2" key="2">
    <citation type="submission" date="2012-09" db="EMBL/GenBank/DDBJ databases">
        <title>The complete sequence of Psychroflexus torquis an extreme psychrophile from sea-ice that is stimulated by light.</title>
        <authorList>
            <person name="Feng S."/>
            <person name="Powell S.M."/>
            <person name="Bowman J.P."/>
        </authorList>
    </citation>
    <scope>NUCLEOTIDE SEQUENCE [LARGE SCALE GENOMIC DNA]</scope>
    <source>
        <strain evidence="2">ATCC 700755</strain>
    </source>
</reference>
<dbReference type="SMART" id="SM00867">
    <property type="entry name" value="YceI"/>
    <property type="match status" value="1"/>
</dbReference>
<dbReference type="eggNOG" id="COG2353">
    <property type="taxonomic scope" value="Bacteria"/>
</dbReference>
<dbReference type="KEGG" id="ptq:P700755_003808"/>
<dbReference type="HOGENOM" id="CLU_071003_3_2_10"/>
<dbReference type="Gene3D" id="2.40.128.110">
    <property type="entry name" value="Lipid/polyisoprenoid-binding, YceI-like"/>
    <property type="match status" value="1"/>
</dbReference>
<gene>
    <name evidence="2" type="ordered locus">P700755_003808</name>
</gene>
<name>K4IKQ4_PSYTT</name>
<dbReference type="AlphaFoldDB" id="K4IKQ4"/>
<dbReference type="Pfam" id="PF04264">
    <property type="entry name" value="YceI"/>
    <property type="match status" value="1"/>
</dbReference>